<evidence type="ECO:0000313" key="2">
    <source>
        <dbReference type="Proteomes" id="UP001055811"/>
    </source>
</evidence>
<name>A0ACB9GF80_CICIN</name>
<proteinExistence type="predicted"/>
<protein>
    <submittedName>
        <fullName evidence="1">Uncharacterized protein</fullName>
    </submittedName>
</protein>
<reference evidence="1 2" key="2">
    <citation type="journal article" date="2022" name="Mol. Ecol. Resour.">
        <title>The genomes of chicory, endive, great burdock and yacon provide insights into Asteraceae paleo-polyploidization history and plant inulin production.</title>
        <authorList>
            <person name="Fan W."/>
            <person name="Wang S."/>
            <person name="Wang H."/>
            <person name="Wang A."/>
            <person name="Jiang F."/>
            <person name="Liu H."/>
            <person name="Zhao H."/>
            <person name="Xu D."/>
            <person name="Zhang Y."/>
        </authorList>
    </citation>
    <scope>NUCLEOTIDE SEQUENCE [LARGE SCALE GENOMIC DNA]</scope>
    <source>
        <strain evidence="2">cv. Punajuju</strain>
        <tissue evidence="1">Leaves</tissue>
    </source>
</reference>
<organism evidence="1 2">
    <name type="scientific">Cichorium intybus</name>
    <name type="common">Chicory</name>
    <dbReference type="NCBI Taxonomy" id="13427"/>
    <lineage>
        <taxon>Eukaryota</taxon>
        <taxon>Viridiplantae</taxon>
        <taxon>Streptophyta</taxon>
        <taxon>Embryophyta</taxon>
        <taxon>Tracheophyta</taxon>
        <taxon>Spermatophyta</taxon>
        <taxon>Magnoliopsida</taxon>
        <taxon>eudicotyledons</taxon>
        <taxon>Gunneridae</taxon>
        <taxon>Pentapetalae</taxon>
        <taxon>asterids</taxon>
        <taxon>campanulids</taxon>
        <taxon>Asterales</taxon>
        <taxon>Asteraceae</taxon>
        <taxon>Cichorioideae</taxon>
        <taxon>Cichorieae</taxon>
        <taxon>Cichoriinae</taxon>
        <taxon>Cichorium</taxon>
    </lineage>
</organism>
<dbReference type="Proteomes" id="UP001055811">
    <property type="component" value="Linkage Group LG02"/>
</dbReference>
<comment type="caution">
    <text evidence="1">The sequence shown here is derived from an EMBL/GenBank/DDBJ whole genome shotgun (WGS) entry which is preliminary data.</text>
</comment>
<keyword evidence="2" id="KW-1185">Reference proteome</keyword>
<dbReference type="EMBL" id="CM042010">
    <property type="protein sequence ID" value="KAI3781741.1"/>
    <property type="molecule type" value="Genomic_DNA"/>
</dbReference>
<accession>A0ACB9GF80</accession>
<reference evidence="2" key="1">
    <citation type="journal article" date="2022" name="Mol. Ecol. Resour.">
        <title>The genomes of chicory, endive, great burdock and yacon provide insights into Asteraceae palaeo-polyploidization history and plant inulin production.</title>
        <authorList>
            <person name="Fan W."/>
            <person name="Wang S."/>
            <person name="Wang H."/>
            <person name="Wang A."/>
            <person name="Jiang F."/>
            <person name="Liu H."/>
            <person name="Zhao H."/>
            <person name="Xu D."/>
            <person name="Zhang Y."/>
        </authorList>
    </citation>
    <scope>NUCLEOTIDE SEQUENCE [LARGE SCALE GENOMIC DNA]</scope>
    <source>
        <strain evidence="2">cv. Punajuju</strain>
    </source>
</reference>
<gene>
    <name evidence="1" type="ORF">L2E82_11765</name>
</gene>
<evidence type="ECO:0000313" key="1">
    <source>
        <dbReference type="EMBL" id="KAI3781741.1"/>
    </source>
</evidence>
<sequence>MEANELAMLTARLYSTEPWDDCLEKCLPLYAYHCGSALNTWNRYVEDLQDHIDQGTSGRVAGFISETIQGIGEAIDLAPGYLKRVYENGIRNGLPLGAVVTTPEMPQVMAQ</sequence>